<dbReference type="Proteomes" id="UP000297595">
    <property type="component" value="Unassembled WGS sequence"/>
</dbReference>
<proteinExistence type="predicted"/>
<feature type="region of interest" description="Disordered" evidence="1">
    <location>
        <begin position="370"/>
        <end position="397"/>
    </location>
</feature>
<dbReference type="EMBL" id="SOZJ01000008">
    <property type="protein sequence ID" value="TGJ63681.1"/>
    <property type="molecule type" value="Genomic_DNA"/>
</dbReference>
<comment type="caution">
    <text evidence="2">The sequence shown here is derived from an EMBL/GenBank/DDBJ whole genome shotgun (WGS) entry which is preliminary data.</text>
</comment>
<name>A0A8H2DS74_ORBOL</name>
<dbReference type="AlphaFoldDB" id="A0A8H2DS74"/>
<sequence>MADDMMDIDSPNLVAEALEDFPLGTQATVKAAPFPKAVLEKLIYSLEEGMDSKALDFLAHVSYTGISTPLKPHEDKKEILIPPADVFSVITNISLHPKYTTRQIGNLETDVAIKASKYLRTLTRIAGATNCDLQTAWQFKRSKATSPGRLEDPTTRRTRGRSIVKTGAVGRKGRQKVGQQDIDVTPFANLDIANEESVFKRCDDIWSVVGWALVCSCVYKKRWDVWRDFLELLIELLTNDFQERVDAAEEDPRAVDLQGSLITAVGFLPDLGGGAGYKRIARAIFANGSEKSRNEWVPVFPKETKKPPKKKESKWASKSILDSSKPRGDNKNVLANLGANMVDEYHKFRNNVNDNSEAYKQFRDKLATNDFLGGEDEDDSEEEEPGTGPAKKDDKSKLETQAEALATWGGVEAIIIRLKLMSLLTYTFAHDIPTLSCFYIEFTDTLRLLPIPQLLPFISTSYYPCRTNPSFRGTLLTIILQNSMIFQPRGGWSENTDSISDDILLRHYFPHAARGNDIESQVRMANVLEALTRLFHVTCKSSGGCGLMWSVEMEEAVEEGIRARRKKATTAFRKKKNPTEADEELMKMLGMAEGRLRMLVRIAKMMTLEGG</sequence>
<gene>
    <name evidence="2" type="ORF">EYR41_011577</name>
</gene>
<reference evidence="2 3" key="1">
    <citation type="submission" date="2019-03" db="EMBL/GenBank/DDBJ databases">
        <title>Nematode-trapping fungi genome.</title>
        <authorList>
            <person name="Vidal-Diez De Ulzurrun G."/>
        </authorList>
    </citation>
    <scope>NUCLEOTIDE SEQUENCE [LARGE SCALE GENOMIC DNA]</scope>
    <source>
        <strain evidence="2 3">TWF154</strain>
    </source>
</reference>
<feature type="compositionally biased region" description="Acidic residues" evidence="1">
    <location>
        <begin position="373"/>
        <end position="385"/>
    </location>
</feature>
<accession>A0A8H2DS74</accession>
<protein>
    <submittedName>
        <fullName evidence="2">Uncharacterized protein</fullName>
    </submittedName>
</protein>
<organism evidence="2 3">
    <name type="scientific">Orbilia oligospora</name>
    <name type="common">Nematode-trapping fungus</name>
    <name type="synonym">Arthrobotrys oligospora</name>
    <dbReference type="NCBI Taxonomy" id="2813651"/>
    <lineage>
        <taxon>Eukaryota</taxon>
        <taxon>Fungi</taxon>
        <taxon>Dikarya</taxon>
        <taxon>Ascomycota</taxon>
        <taxon>Pezizomycotina</taxon>
        <taxon>Orbiliomycetes</taxon>
        <taxon>Orbiliales</taxon>
        <taxon>Orbiliaceae</taxon>
        <taxon>Orbilia</taxon>
    </lineage>
</organism>
<evidence type="ECO:0000256" key="1">
    <source>
        <dbReference type="SAM" id="MobiDB-lite"/>
    </source>
</evidence>
<feature type="region of interest" description="Disordered" evidence="1">
    <location>
        <begin position="297"/>
        <end position="333"/>
    </location>
</feature>
<evidence type="ECO:0000313" key="2">
    <source>
        <dbReference type="EMBL" id="TGJ63681.1"/>
    </source>
</evidence>
<evidence type="ECO:0000313" key="3">
    <source>
        <dbReference type="Proteomes" id="UP000297595"/>
    </source>
</evidence>